<dbReference type="InterPro" id="IPR000914">
    <property type="entry name" value="SBP_5_dom"/>
</dbReference>
<dbReference type="Proteomes" id="UP000278006">
    <property type="component" value="Unassembled WGS sequence"/>
</dbReference>
<dbReference type="PROSITE" id="PS51318">
    <property type="entry name" value="TAT"/>
    <property type="match status" value="1"/>
</dbReference>
<sequence length="547" mass="59969">MTDSKGNSATDHKALLAEKMATDFRRRDLFKLAAAGTGLLAASAFGVGKAHAQAKRGGTLTLAWLDAIDTLDPHFTMSGGSIKVINNVFNGLLKVAYDGQKVSFAPDLAESWDMVSETEHVFKLRKDVTFHNGDACDAEAVKWSLLRVADPEVKSPHAWKFAQLDGIDIVDPLTIRLRFKKPFAFLPVALTGSTGRAGTIVCPRAVQESGKGFGRKPVGTGPFKFVSWRENDSIELARNAAYFENGLPYLDRVVIRLIKEPSAGVAAVMAGQVDGLSVCPFQFIPQLRKNPNLSIYGQVEGNYSFLGMNNRRAPFDDKLLRQAVAFAINRDVIVEQSYFGEAIPAFTAISPPMTDFYDPNIAKSGRGQFFDLEKAKALRAQSKVQGEINPVYIVTDGFTGSGGMGTRNAQLIAPMLEQIGIKPKIELVDRAVWAQRRNAGDFDLYDEAWIADLDPDETITPEWSTGKPWNFVGYSNPAFDQAAAAAGETMDTARRRQLYIEAEDILMADAPLAVLAHMKVFKILAKKVQGFEYIPADLLDLHRVSLA</sequence>
<dbReference type="InterPro" id="IPR039424">
    <property type="entry name" value="SBP_5"/>
</dbReference>
<dbReference type="PIRSF" id="PIRSF002741">
    <property type="entry name" value="MppA"/>
    <property type="match status" value="1"/>
</dbReference>
<evidence type="ECO:0000256" key="3">
    <source>
        <dbReference type="ARBA" id="ARBA00022729"/>
    </source>
</evidence>
<dbReference type="Gene3D" id="3.40.190.10">
    <property type="entry name" value="Periplasmic binding protein-like II"/>
    <property type="match status" value="1"/>
</dbReference>
<dbReference type="CDD" id="cd00995">
    <property type="entry name" value="PBP2_NikA_DppA_OppA_like"/>
    <property type="match status" value="1"/>
</dbReference>
<keyword evidence="3" id="KW-0732">Signal</keyword>
<dbReference type="SUPFAM" id="SSF53850">
    <property type="entry name" value="Periplasmic binding protein-like II"/>
    <property type="match status" value="1"/>
</dbReference>
<dbReference type="GO" id="GO:0030288">
    <property type="term" value="C:outer membrane-bounded periplasmic space"/>
    <property type="evidence" value="ECO:0007669"/>
    <property type="project" value="UniProtKB-ARBA"/>
</dbReference>
<feature type="transmembrane region" description="Helical" evidence="4">
    <location>
        <begin position="29"/>
        <end position="47"/>
    </location>
</feature>
<proteinExistence type="inferred from homology"/>
<dbReference type="InterPro" id="IPR030678">
    <property type="entry name" value="Peptide/Ni-bd"/>
</dbReference>
<comment type="similarity">
    <text evidence="1">Belongs to the bacterial solute-binding protein 5 family.</text>
</comment>
<keyword evidence="7" id="KW-1185">Reference proteome</keyword>
<dbReference type="GO" id="GO:0043190">
    <property type="term" value="C:ATP-binding cassette (ABC) transporter complex"/>
    <property type="evidence" value="ECO:0007669"/>
    <property type="project" value="InterPro"/>
</dbReference>
<dbReference type="GO" id="GO:0015833">
    <property type="term" value="P:peptide transport"/>
    <property type="evidence" value="ECO:0007669"/>
    <property type="project" value="TreeGrafter"/>
</dbReference>
<dbReference type="InterPro" id="IPR006311">
    <property type="entry name" value="TAT_signal"/>
</dbReference>
<dbReference type="EMBL" id="RDQO01000001">
    <property type="protein sequence ID" value="RMX08817.1"/>
    <property type="molecule type" value="Genomic_DNA"/>
</dbReference>
<keyword evidence="2" id="KW-0813">Transport</keyword>
<evidence type="ECO:0000256" key="1">
    <source>
        <dbReference type="ARBA" id="ARBA00005695"/>
    </source>
</evidence>
<evidence type="ECO:0000259" key="5">
    <source>
        <dbReference type="Pfam" id="PF00496"/>
    </source>
</evidence>
<dbReference type="PANTHER" id="PTHR30290:SF9">
    <property type="entry name" value="OLIGOPEPTIDE-BINDING PROTEIN APPA"/>
    <property type="match status" value="1"/>
</dbReference>
<evidence type="ECO:0000256" key="4">
    <source>
        <dbReference type="SAM" id="Phobius"/>
    </source>
</evidence>
<dbReference type="PANTHER" id="PTHR30290">
    <property type="entry name" value="PERIPLASMIC BINDING COMPONENT OF ABC TRANSPORTER"/>
    <property type="match status" value="1"/>
</dbReference>
<keyword evidence="4" id="KW-0812">Transmembrane</keyword>
<evidence type="ECO:0000313" key="6">
    <source>
        <dbReference type="EMBL" id="RMX08817.1"/>
    </source>
</evidence>
<dbReference type="Pfam" id="PF00496">
    <property type="entry name" value="SBP_bac_5"/>
    <property type="match status" value="1"/>
</dbReference>
<dbReference type="AlphaFoldDB" id="A0A3M6R0P0"/>
<comment type="caution">
    <text evidence="6">The sequence shown here is derived from an EMBL/GenBank/DDBJ whole genome shotgun (WGS) entry which is preliminary data.</text>
</comment>
<dbReference type="OrthoDB" id="9801799at2"/>
<organism evidence="6 7">
    <name type="scientific">Corticibacter populi</name>
    <dbReference type="NCBI Taxonomy" id="1550736"/>
    <lineage>
        <taxon>Bacteria</taxon>
        <taxon>Pseudomonadati</taxon>
        <taxon>Pseudomonadota</taxon>
        <taxon>Betaproteobacteria</taxon>
        <taxon>Burkholderiales</taxon>
        <taxon>Comamonadaceae</taxon>
        <taxon>Corticibacter</taxon>
    </lineage>
</organism>
<reference evidence="6 7" key="1">
    <citation type="submission" date="2018-10" db="EMBL/GenBank/DDBJ databases">
        <title>Draft genome of Cortibacter populi DSM10536.</title>
        <authorList>
            <person name="Bernier A.-M."/>
            <person name="Bernard K."/>
        </authorList>
    </citation>
    <scope>NUCLEOTIDE SEQUENCE [LARGE SCALE GENOMIC DNA]</scope>
    <source>
        <strain evidence="6 7">DSM 105136</strain>
    </source>
</reference>
<evidence type="ECO:0000313" key="7">
    <source>
        <dbReference type="Proteomes" id="UP000278006"/>
    </source>
</evidence>
<name>A0A3M6R0P0_9BURK</name>
<feature type="domain" description="Solute-binding protein family 5" evidence="5">
    <location>
        <begin position="104"/>
        <end position="469"/>
    </location>
</feature>
<evidence type="ECO:0000256" key="2">
    <source>
        <dbReference type="ARBA" id="ARBA00022448"/>
    </source>
</evidence>
<protein>
    <submittedName>
        <fullName evidence="6">ABC transporter substrate-binding protein</fullName>
    </submittedName>
</protein>
<accession>A0A3M6R0P0</accession>
<dbReference type="Gene3D" id="3.10.105.10">
    <property type="entry name" value="Dipeptide-binding Protein, Domain 3"/>
    <property type="match status" value="1"/>
</dbReference>
<dbReference type="GO" id="GO:1904680">
    <property type="term" value="F:peptide transmembrane transporter activity"/>
    <property type="evidence" value="ECO:0007669"/>
    <property type="project" value="TreeGrafter"/>
</dbReference>
<keyword evidence="4" id="KW-0472">Membrane</keyword>
<gene>
    <name evidence="6" type="ORF">D8I35_01000</name>
</gene>
<keyword evidence="4" id="KW-1133">Transmembrane helix</keyword>
<dbReference type="Gene3D" id="3.90.76.10">
    <property type="entry name" value="Dipeptide-binding Protein, Domain 1"/>
    <property type="match status" value="1"/>
</dbReference>